<keyword evidence="2" id="KW-0285">Flavoprotein</keyword>
<sequence length="497" mass="53347">MTGINRRGLLKGSIFGMAAAGASVIPVAVQAQAAAPVKTEEYDVVVIGCGCAGMAAALEAADKGAKVVILEKMSRPAGNTIFAGGHFNATNTYVQKAQGLQDTIDDFYRDMMIVSQQRGDKALTRQYCEMSGSAIQWLTDECGVKFKPIVVEVFPGLNRGHVVDGKLKPGGAQLSKQMLDTVKAKKIPVLFNTKVISLIGDNRLHVLGCRAVNEDDEAVDFMAKGGVVICTGGFHANKEMVCRYMGGDVAWMPIRGSNVLQGENITLTMPFNPKYVNMDQFHAGPIHGPTRANPSTMVNYGVLLKEDGTRFLDEAETYVSVAQKMPKIIPNNWAFIIIDSQVVDVPTVKARIDRYKRAKAPIYTGNTIEEMAKAANLPVEQVVSVIKEYNDAVKAGKANTLTPPNTLEKPRLIEKGPFMAFPFQGGMTATFGGPMITAKSEVLNNDDKPIPGLYAAGNALGGIFYHDYIVGSQLTAAVIWGRIAGEQAAARAGAKQG</sequence>
<dbReference type="PRINTS" id="PR00368">
    <property type="entry name" value="FADPNR"/>
</dbReference>
<dbReference type="InterPro" id="IPR050315">
    <property type="entry name" value="FAD-oxidoreductase_2"/>
</dbReference>
<evidence type="ECO:0000256" key="4">
    <source>
        <dbReference type="ARBA" id="ARBA00023002"/>
    </source>
</evidence>
<protein>
    <submittedName>
        <fullName evidence="7">Flavocytochrome c</fullName>
    </submittedName>
</protein>
<proteinExistence type="predicted"/>
<feature type="signal peptide" evidence="5">
    <location>
        <begin position="1"/>
        <end position="33"/>
    </location>
</feature>
<evidence type="ECO:0000256" key="3">
    <source>
        <dbReference type="ARBA" id="ARBA00022827"/>
    </source>
</evidence>
<dbReference type="InterPro" id="IPR027477">
    <property type="entry name" value="Succ_DH/fumarate_Rdtase_cat_sf"/>
</dbReference>
<dbReference type="Pfam" id="PF00890">
    <property type="entry name" value="FAD_binding_2"/>
    <property type="match status" value="1"/>
</dbReference>
<keyword evidence="8" id="KW-1185">Reference proteome</keyword>
<gene>
    <name evidence="7" type="ORF">HMPREF9439_01673</name>
</gene>
<dbReference type="SUPFAM" id="SSF56425">
    <property type="entry name" value="Succinate dehydrogenase/fumarate reductase flavoprotein, catalytic domain"/>
    <property type="match status" value="1"/>
</dbReference>
<dbReference type="InterPro" id="IPR006311">
    <property type="entry name" value="TAT_signal"/>
</dbReference>
<dbReference type="SUPFAM" id="SSF51905">
    <property type="entry name" value="FAD/NAD(P)-binding domain"/>
    <property type="match status" value="1"/>
</dbReference>
<comment type="cofactor">
    <cofactor evidence="1">
        <name>FAD</name>
        <dbReference type="ChEBI" id="CHEBI:57692"/>
    </cofactor>
</comment>
<reference evidence="7 8" key="1">
    <citation type="submission" date="2011-02" db="EMBL/GenBank/DDBJ databases">
        <authorList>
            <person name="Weinstock G."/>
            <person name="Sodergren E."/>
            <person name="Clifton S."/>
            <person name="Fulton L."/>
            <person name="Fulton B."/>
            <person name="Courtney L."/>
            <person name="Fronick C."/>
            <person name="Harrison M."/>
            <person name="Strong C."/>
            <person name="Farmer C."/>
            <person name="Delahaunty K."/>
            <person name="Markovic C."/>
            <person name="Hall O."/>
            <person name="Minx P."/>
            <person name="Tomlinson C."/>
            <person name="Mitreva M."/>
            <person name="Hou S."/>
            <person name="Chen J."/>
            <person name="Wollam A."/>
            <person name="Pepin K.H."/>
            <person name="Johnson M."/>
            <person name="Bhonagiri V."/>
            <person name="Zhang X."/>
            <person name="Suruliraj S."/>
            <person name="Warren W."/>
            <person name="Chinwalla A."/>
            <person name="Mardis E.R."/>
            <person name="Wilson R.K."/>
        </authorList>
    </citation>
    <scope>NUCLEOTIDE SEQUENCE [LARGE SCALE GENOMIC DNA]</scope>
    <source>
        <strain evidence="7 8">YIT 11859</strain>
    </source>
</reference>
<dbReference type="PANTHER" id="PTHR43400:SF7">
    <property type="entry name" value="FAD-DEPENDENT OXIDOREDUCTASE 2 FAD BINDING DOMAIN-CONTAINING PROTEIN"/>
    <property type="match status" value="1"/>
</dbReference>
<comment type="caution">
    <text evidence="7">The sequence shown here is derived from an EMBL/GenBank/DDBJ whole genome shotgun (WGS) entry which is preliminary data.</text>
</comment>
<evidence type="ECO:0000256" key="2">
    <source>
        <dbReference type="ARBA" id="ARBA00022630"/>
    </source>
</evidence>
<dbReference type="InterPro" id="IPR036188">
    <property type="entry name" value="FAD/NAD-bd_sf"/>
</dbReference>
<organism evidence="7 8">
    <name type="scientific">Parasutterella excrementihominis YIT 11859</name>
    <dbReference type="NCBI Taxonomy" id="762966"/>
    <lineage>
        <taxon>Bacteria</taxon>
        <taxon>Pseudomonadati</taxon>
        <taxon>Pseudomonadota</taxon>
        <taxon>Betaproteobacteria</taxon>
        <taxon>Burkholderiales</taxon>
        <taxon>Sutterellaceae</taxon>
        <taxon>Parasutterella</taxon>
    </lineage>
</organism>
<dbReference type="AlphaFoldDB" id="F3QL56"/>
<dbReference type="OrthoDB" id="9813348at2"/>
<keyword evidence="3" id="KW-0274">FAD</keyword>
<dbReference type="Proteomes" id="UP000005156">
    <property type="component" value="Unassembled WGS sequence"/>
</dbReference>
<dbReference type="PANTHER" id="PTHR43400">
    <property type="entry name" value="FUMARATE REDUCTASE"/>
    <property type="match status" value="1"/>
</dbReference>
<feature type="chain" id="PRO_5003300652" evidence="5">
    <location>
        <begin position="34"/>
        <end position="497"/>
    </location>
</feature>
<evidence type="ECO:0000256" key="5">
    <source>
        <dbReference type="SAM" id="SignalP"/>
    </source>
</evidence>
<evidence type="ECO:0000256" key="1">
    <source>
        <dbReference type="ARBA" id="ARBA00001974"/>
    </source>
</evidence>
<dbReference type="Gene3D" id="3.90.700.10">
    <property type="entry name" value="Succinate dehydrogenase/fumarate reductase flavoprotein, catalytic domain"/>
    <property type="match status" value="1"/>
</dbReference>
<dbReference type="RefSeq" id="WP_008864424.1">
    <property type="nucleotide sequence ID" value="NZ_GL883721.1"/>
</dbReference>
<evidence type="ECO:0000259" key="6">
    <source>
        <dbReference type="Pfam" id="PF00890"/>
    </source>
</evidence>
<dbReference type="EMBL" id="AFBP01000050">
    <property type="protein sequence ID" value="EGG53811.1"/>
    <property type="molecule type" value="Genomic_DNA"/>
</dbReference>
<dbReference type="Gene3D" id="3.50.50.60">
    <property type="entry name" value="FAD/NAD(P)-binding domain"/>
    <property type="match status" value="1"/>
</dbReference>
<dbReference type="PROSITE" id="PS51318">
    <property type="entry name" value="TAT"/>
    <property type="match status" value="1"/>
</dbReference>
<dbReference type="GeneID" id="43349049"/>
<keyword evidence="5" id="KW-0732">Signal</keyword>
<feature type="domain" description="FAD-dependent oxidoreductase 2 FAD-binding" evidence="6">
    <location>
        <begin position="43"/>
        <end position="464"/>
    </location>
</feature>
<dbReference type="InterPro" id="IPR003953">
    <property type="entry name" value="FAD-dep_OxRdtase_2_FAD-bd"/>
</dbReference>
<name>F3QL56_9BURK</name>
<evidence type="ECO:0000313" key="8">
    <source>
        <dbReference type="Proteomes" id="UP000005156"/>
    </source>
</evidence>
<evidence type="ECO:0000313" key="7">
    <source>
        <dbReference type="EMBL" id="EGG53811.1"/>
    </source>
</evidence>
<dbReference type="GO" id="GO:0016491">
    <property type="term" value="F:oxidoreductase activity"/>
    <property type="evidence" value="ECO:0007669"/>
    <property type="project" value="UniProtKB-KW"/>
</dbReference>
<accession>F3QL56</accession>
<dbReference type="eggNOG" id="COG1053">
    <property type="taxonomic scope" value="Bacteria"/>
</dbReference>
<keyword evidence="4" id="KW-0560">Oxidoreductase</keyword>
<dbReference type="HOGENOM" id="CLU_011398_4_5_4"/>